<reference evidence="1 2" key="1">
    <citation type="journal article" date="2014" name="Genome Biol.">
        <title>Transcriptome and methylome profiling reveals relics of genome dominance in the mesopolyploid Brassica oleracea.</title>
        <authorList>
            <person name="Parkin I.A."/>
            <person name="Koh C."/>
            <person name="Tang H."/>
            <person name="Robinson S.J."/>
            <person name="Kagale S."/>
            <person name="Clarke W.E."/>
            <person name="Town C.D."/>
            <person name="Nixon J."/>
            <person name="Krishnakumar V."/>
            <person name="Bidwell S.L."/>
            <person name="Denoeud F."/>
            <person name="Belcram H."/>
            <person name="Links M.G."/>
            <person name="Just J."/>
            <person name="Clarke C."/>
            <person name="Bender T."/>
            <person name="Huebert T."/>
            <person name="Mason A.S."/>
            <person name="Pires J.C."/>
            <person name="Barker G."/>
            <person name="Moore J."/>
            <person name="Walley P.G."/>
            <person name="Manoli S."/>
            <person name="Batley J."/>
            <person name="Edwards D."/>
            <person name="Nelson M.N."/>
            <person name="Wang X."/>
            <person name="Paterson A.H."/>
            <person name="King G."/>
            <person name="Bancroft I."/>
            <person name="Chalhoub B."/>
            <person name="Sharpe A.G."/>
        </authorList>
    </citation>
    <scope>NUCLEOTIDE SEQUENCE</scope>
    <source>
        <strain evidence="1 2">cv. TO1000</strain>
    </source>
</reference>
<dbReference type="Proteomes" id="UP000032141">
    <property type="component" value="Chromosome C6"/>
</dbReference>
<name>A0A0D3CU76_BRAOL</name>
<evidence type="ECO:0000313" key="2">
    <source>
        <dbReference type="Proteomes" id="UP000032141"/>
    </source>
</evidence>
<accession>A0A0D3CU76</accession>
<dbReference type="Gramene" id="Bo6g072450.1">
    <property type="protein sequence ID" value="Bo6g072450.1"/>
    <property type="gene ID" value="Bo6g072450"/>
</dbReference>
<dbReference type="AlphaFoldDB" id="A0A0D3CU76"/>
<sequence length="493" mass="55913">MALLVRPACPEGCTEVLASVSDPMMDFYLSYFTKAWILELSKDLFHNSTQLGSADHPIVQSVRVNHPTGRVDHPDHVQILTTSTSTTRMNLDRRRSHFDQTSLSFLVRLSPSFDPSFVGPGASSGIRATLPVMMFGLQRKSSKEKPPQQTVSQFPFKYSLNNFDEFVSVQEQLDIRCKDHIKTTRDVAGPKRRLLQFDVQEICDNLEKGMMKALKDISKSHKKSTSTCAPVAESSLFISEKPKEQIESLMTCENKCDLLSLEPEFVTDTEQAIVELTILQPEHPSSLVLSPQVFEEEPLDLTHQGPRLDTRISFDEDLDPIFDEEDEPGPVLMKEQQTSHPSLWRAIFALIPAQLLPLCLLNFKSTMSNLIFLILNVEQEMHVLKMNTSVAYLDKILVCNIYFDVHLDKLKCVLLVLGKDILIFDLNKYLSFTFDPGLLVFVLSIQEREVQLLRNESIDRAQQPEIWRSFVVQTGYLGDASDRGSVQNGYLNI</sequence>
<organism evidence="1 2">
    <name type="scientific">Brassica oleracea var. oleracea</name>
    <dbReference type="NCBI Taxonomy" id="109376"/>
    <lineage>
        <taxon>Eukaryota</taxon>
        <taxon>Viridiplantae</taxon>
        <taxon>Streptophyta</taxon>
        <taxon>Embryophyta</taxon>
        <taxon>Tracheophyta</taxon>
        <taxon>Spermatophyta</taxon>
        <taxon>Magnoliopsida</taxon>
        <taxon>eudicotyledons</taxon>
        <taxon>Gunneridae</taxon>
        <taxon>Pentapetalae</taxon>
        <taxon>rosids</taxon>
        <taxon>malvids</taxon>
        <taxon>Brassicales</taxon>
        <taxon>Brassicaceae</taxon>
        <taxon>Brassiceae</taxon>
        <taxon>Brassica</taxon>
    </lineage>
</organism>
<reference evidence="1" key="2">
    <citation type="submission" date="2015-03" db="UniProtKB">
        <authorList>
            <consortium name="EnsemblPlants"/>
        </authorList>
    </citation>
    <scope>IDENTIFICATION</scope>
</reference>
<dbReference type="HOGENOM" id="CLU_553614_0_0_1"/>
<dbReference type="EnsemblPlants" id="Bo6g072450.1">
    <property type="protein sequence ID" value="Bo6g072450.1"/>
    <property type="gene ID" value="Bo6g072450"/>
</dbReference>
<protein>
    <submittedName>
        <fullName evidence="1">Uncharacterized protein</fullName>
    </submittedName>
</protein>
<proteinExistence type="predicted"/>
<evidence type="ECO:0000313" key="1">
    <source>
        <dbReference type="EnsemblPlants" id="Bo6g072450.1"/>
    </source>
</evidence>
<keyword evidence="2" id="KW-1185">Reference proteome</keyword>